<feature type="transmembrane region" description="Helical" evidence="5">
    <location>
        <begin position="53"/>
        <end position="75"/>
    </location>
</feature>
<dbReference type="GO" id="GO:0016020">
    <property type="term" value="C:membrane"/>
    <property type="evidence" value="ECO:0007669"/>
    <property type="project" value="UniProtKB-SubCell"/>
</dbReference>
<feature type="transmembrane region" description="Helical" evidence="5">
    <location>
        <begin position="87"/>
        <end position="107"/>
    </location>
</feature>
<keyword evidence="3 5" id="KW-1133">Transmembrane helix</keyword>
<name>A0A6J3MI02_9PEZI</name>
<feature type="transmembrane region" description="Helical" evidence="5">
    <location>
        <begin position="127"/>
        <end position="150"/>
    </location>
</feature>
<dbReference type="AlphaFoldDB" id="A0A6J3MI02"/>
<reference evidence="8" key="3">
    <citation type="submission" date="2025-08" db="UniProtKB">
        <authorList>
            <consortium name="RefSeq"/>
        </authorList>
    </citation>
    <scope>IDENTIFICATION</scope>
    <source>
        <strain evidence="8">CBS 342.82</strain>
    </source>
</reference>
<dbReference type="OrthoDB" id="2117453at2759"/>
<sequence length="172" mass="18246">MSTERSTSNLLLPLRATQIVLAIIILGLTGYVANALTDSYAGIVFEAPGNVSFNVFNSVWTILVGAFLLIVPLRFAGSKVNHHFGALALDALTAIFWFAGFIALAVWTNRWHTAGGFIVTGRIYNCAAAASVFAAIEWLLFTATTVLSGLHSNRSRGSITKSNTAATPAATV</sequence>
<dbReference type="GeneID" id="54361538"/>
<reference evidence="8" key="1">
    <citation type="submission" date="2020-01" db="EMBL/GenBank/DDBJ databases">
        <authorList>
            <consortium name="DOE Joint Genome Institute"/>
            <person name="Haridas S."/>
            <person name="Albert R."/>
            <person name="Binder M."/>
            <person name="Bloem J."/>
            <person name="Labutti K."/>
            <person name="Salamov A."/>
            <person name="Andreopoulos B."/>
            <person name="Baker S.E."/>
            <person name="Barry K."/>
            <person name="Bills G."/>
            <person name="Bluhm B.H."/>
            <person name="Cannon C."/>
            <person name="Castanera R."/>
            <person name="Culley D.E."/>
            <person name="Daum C."/>
            <person name="Ezra D."/>
            <person name="Gonzalez J.B."/>
            <person name="Henrissat B."/>
            <person name="Kuo A."/>
            <person name="Liang C."/>
            <person name="Lipzen A."/>
            <person name="Lutzoni F."/>
            <person name="Magnuson J."/>
            <person name="Mondo S."/>
            <person name="Nolan M."/>
            <person name="Ohm R."/>
            <person name="Pangilinan J."/>
            <person name="Park H.-J."/>
            <person name="Ramirez L."/>
            <person name="Alfaro M."/>
            <person name="Sun H."/>
            <person name="Tritt A."/>
            <person name="Yoshinaga Y."/>
            <person name="Zwiers L.-H."/>
            <person name="Turgeon B.G."/>
            <person name="Goodwin S.B."/>
            <person name="Spatafora J.W."/>
            <person name="Crous P.W."/>
            <person name="Grigoriev I.V."/>
        </authorList>
    </citation>
    <scope>NUCLEOTIDE SEQUENCE</scope>
    <source>
        <strain evidence="8">CBS 342.82</strain>
    </source>
</reference>
<evidence type="ECO:0000256" key="1">
    <source>
        <dbReference type="ARBA" id="ARBA00004141"/>
    </source>
</evidence>
<accession>A0A6J3MI02</accession>
<dbReference type="PANTHER" id="PTHR37451">
    <property type="entry name" value="MARVEL DOMAIN"/>
    <property type="match status" value="1"/>
</dbReference>
<proteinExistence type="predicted"/>
<dbReference type="InterPro" id="IPR008253">
    <property type="entry name" value="Marvel"/>
</dbReference>
<dbReference type="PANTHER" id="PTHR37451:SF1">
    <property type="entry name" value="MARVEL DOMAIN-CONTAINING PROTEIN"/>
    <property type="match status" value="1"/>
</dbReference>
<organism evidence="8">
    <name type="scientific">Dissoconium aciculare CBS 342.82</name>
    <dbReference type="NCBI Taxonomy" id="1314786"/>
    <lineage>
        <taxon>Eukaryota</taxon>
        <taxon>Fungi</taxon>
        <taxon>Dikarya</taxon>
        <taxon>Ascomycota</taxon>
        <taxon>Pezizomycotina</taxon>
        <taxon>Dothideomycetes</taxon>
        <taxon>Dothideomycetidae</taxon>
        <taxon>Mycosphaerellales</taxon>
        <taxon>Dissoconiaceae</taxon>
        <taxon>Dissoconium</taxon>
    </lineage>
</organism>
<evidence type="ECO:0000256" key="4">
    <source>
        <dbReference type="ARBA" id="ARBA00023136"/>
    </source>
</evidence>
<evidence type="ECO:0000313" key="7">
    <source>
        <dbReference type="Proteomes" id="UP000504637"/>
    </source>
</evidence>
<keyword evidence="4 5" id="KW-0472">Membrane</keyword>
<comment type="subcellular location">
    <subcellularLocation>
        <location evidence="1">Membrane</location>
        <topology evidence="1">Multi-pass membrane protein</topology>
    </subcellularLocation>
</comment>
<dbReference type="RefSeq" id="XP_033464602.1">
    <property type="nucleotide sequence ID" value="XM_033603738.1"/>
</dbReference>
<evidence type="ECO:0000313" key="8">
    <source>
        <dbReference type="RefSeq" id="XP_033464602.1"/>
    </source>
</evidence>
<dbReference type="Pfam" id="PF01284">
    <property type="entry name" value="MARVEL"/>
    <property type="match status" value="1"/>
</dbReference>
<feature type="transmembrane region" description="Helical" evidence="5">
    <location>
        <begin position="12"/>
        <end position="33"/>
    </location>
</feature>
<keyword evidence="2 5" id="KW-0812">Transmembrane</keyword>
<evidence type="ECO:0000259" key="6">
    <source>
        <dbReference type="Pfam" id="PF01284"/>
    </source>
</evidence>
<dbReference type="Proteomes" id="UP000504637">
    <property type="component" value="Unplaced"/>
</dbReference>
<feature type="domain" description="MARVEL" evidence="6">
    <location>
        <begin position="11"/>
        <end position="147"/>
    </location>
</feature>
<evidence type="ECO:0000256" key="3">
    <source>
        <dbReference type="ARBA" id="ARBA00022989"/>
    </source>
</evidence>
<protein>
    <recommendedName>
        <fullName evidence="6">MARVEL domain-containing protein</fullName>
    </recommendedName>
</protein>
<gene>
    <name evidence="8" type="ORF">K489DRAFT_375680</name>
</gene>
<evidence type="ECO:0000256" key="5">
    <source>
        <dbReference type="SAM" id="Phobius"/>
    </source>
</evidence>
<reference evidence="8" key="2">
    <citation type="submission" date="2020-04" db="EMBL/GenBank/DDBJ databases">
        <authorList>
            <consortium name="NCBI Genome Project"/>
        </authorList>
    </citation>
    <scope>NUCLEOTIDE SEQUENCE</scope>
    <source>
        <strain evidence="8">CBS 342.82</strain>
    </source>
</reference>
<evidence type="ECO:0000256" key="2">
    <source>
        <dbReference type="ARBA" id="ARBA00022692"/>
    </source>
</evidence>
<keyword evidence="7" id="KW-1185">Reference proteome</keyword>